<evidence type="ECO:0000313" key="2">
    <source>
        <dbReference type="Proteomes" id="UP000593626"/>
    </source>
</evidence>
<dbReference type="KEGG" id="mcui:G8O30_12030"/>
<dbReference type="AlphaFoldDB" id="A0A7S8HG52"/>
<dbReference type="Proteomes" id="UP000593626">
    <property type="component" value="Chromosome"/>
</dbReference>
<dbReference type="EMBL" id="CP049742">
    <property type="protein sequence ID" value="QPC47629.1"/>
    <property type="molecule type" value="Genomic_DNA"/>
</dbReference>
<reference evidence="1 2" key="1">
    <citation type="submission" date="2019-07" db="EMBL/GenBank/DDBJ databases">
        <title>Genome sequence of 2 isolates from Red Sea Mangroves.</title>
        <authorList>
            <person name="Sefrji F."/>
            <person name="Michoud G."/>
            <person name="Merlino G."/>
            <person name="Daffonchio D."/>
        </authorList>
    </citation>
    <scope>NUCLEOTIDE SEQUENCE [LARGE SCALE GENOMIC DNA]</scope>
    <source>
        <strain evidence="1 2">R1DC41</strain>
    </source>
</reference>
<evidence type="ECO:0000313" key="1">
    <source>
        <dbReference type="EMBL" id="QPC47629.1"/>
    </source>
</evidence>
<keyword evidence="2" id="KW-1185">Reference proteome</keyword>
<proteinExistence type="predicted"/>
<sequence length="169" mass="20280">MSDRKIQLEKLLIKNKVKHAKIQLIDDLKNYYNIDISDKKFFDFLKTEEVYQKVYELIKTNDIKSFKIPYSEEILYSKIEFIFEYYKSYEQETVLFYPPTAGLYSRNCDQLILNYPLALVLSLLESKNIIMKFLLDMQDDLIIVSENYKFGFVMSVDEYSDITIEYWGK</sequence>
<accession>A0A7S8HG52</accession>
<dbReference type="RefSeq" id="WP_239672302.1">
    <property type="nucleotide sequence ID" value="NZ_CP049742.1"/>
</dbReference>
<protein>
    <submittedName>
        <fullName evidence="1">Uncharacterized protein</fullName>
    </submittedName>
</protein>
<gene>
    <name evidence="1" type="ORF">G8O30_12030</name>
</gene>
<organism evidence="1 2">
    <name type="scientific">Mangrovibacillus cuniculi</name>
    <dbReference type="NCBI Taxonomy" id="2593652"/>
    <lineage>
        <taxon>Bacteria</taxon>
        <taxon>Bacillati</taxon>
        <taxon>Bacillota</taxon>
        <taxon>Bacilli</taxon>
        <taxon>Bacillales</taxon>
        <taxon>Bacillaceae</taxon>
        <taxon>Mangrovibacillus</taxon>
    </lineage>
</organism>
<name>A0A7S8HG52_9BACI</name>